<proteinExistence type="predicted"/>
<dbReference type="InterPro" id="IPR059179">
    <property type="entry name" value="MLKL-like_MCAfunc"/>
</dbReference>
<dbReference type="Proteomes" id="UP001497457">
    <property type="component" value="Chromosome 24b"/>
</dbReference>
<name>A0ABC9B1T6_9POAL</name>
<protein>
    <submittedName>
        <fullName evidence="1">Uncharacterized protein</fullName>
    </submittedName>
</protein>
<dbReference type="AlphaFoldDB" id="A0ABC9B1T6"/>
<evidence type="ECO:0000313" key="2">
    <source>
        <dbReference type="Proteomes" id="UP001497457"/>
    </source>
</evidence>
<dbReference type="PANTHER" id="PTHR35832">
    <property type="entry name" value="OS12G0248400 PROTEIN-RELATED"/>
    <property type="match status" value="1"/>
</dbReference>
<keyword evidence="2" id="KW-1185">Reference proteome</keyword>
<organism evidence="1 2">
    <name type="scientific">Urochloa decumbens</name>
    <dbReference type="NCBI Taxonomy" id="240449"/>
    <lineage>
        <taxon>Eukaryota</taxon>
        <taxon>Viridiplantae</taxon>
        <taxon>Streptophyta</taxon>
        <taxon>Embryophyta</taxon>
        <taxon>Tracheophyta</taxon>
        <taxon>Spermatophyta</taxon>
        <taxon>Magnoliopsida</taxon>
        <taxon>Liliopsida</taxon>
        <taxon>Poales</taxon>
        <taxon>Poaceae</taxon>
        <taxon>PACMAD clade</taxon>
        <taxon>Panicoideae</taxon>
        <taxon>Panicodae</taxon>
        <taxon>Paniceae</taxon>
        <taxon>Melinidinae</taxon>
        <taxon>Urochloa</taxon>
    </lineage>
</organism>
<dbReference type="Gene3D" id="1.20.930.20">
    <property type="entry name" value="Adaptor protein Cbl, N-terminal domain"/>
    <property type="match status" value="1"/>
</dbReference>
<gene>
    <name evidence="1" type="ORF">URODEC1_LOCUS60501</name>
</gene>
<accession>A0ABC9B1T6</accession>
<evidence type="ECO:0000313" key="1">
    <source>
        <dbReference type="EMBL" id="CAL4991093.1"/>
    </source>
</evidence>
<sequence>MPIGVVDALGLISSMITITELIVRLAEAAQRNREKCTMLKNHVQMISLLLTELQSQWMPDPVTYSMLENLSVALNDGKALLESCQEKRTWSLVFKTQKKAKEIAAVDLRISKILEPFHIANMILIVSVNKERFFMNVLEKMLEDGACRRLPQKEKEDLKSSIKNLTNMDNMSSDAKRVMEWIVRDLTHGDYGASSPVRPEKPGAPSAGNVEVARLVLSVVQEAKALRHNTEEIQLLVQFVQQIADLMKQPQSSELLSRYPDTKPMVDSLKEHLQDAYKVVSHNVLHGKNKMVIAQVFLCGVDGGGYYWQQPDYILKVAYRIEYYVQVLPVITMRQMFA</sequence>
<dbReference type="PANTHER" id="PTHR35832:SF10">
    <property type="entry name" value="OS06G0314501 PROTEIN"/>
    <property type="match status" value="1"/>
</dbReference>
<dbReference type="EMBL" id="OZ075134">
    <property type="protein sequence ID" value="CAL4991093.1"/>
    <property type="molecule type" value="Genomic_DNA"/>
</dbReference>
<reference evidence="1" key="1">
    <citation type="submission" date="2024-10" db="EMBL/GenBank/DDBJ databases">
        <authorList>
            <person name="Ryan C."/>
        </authorList>
    </citation>
    <scope>NUCLEOTIDE SEQUENCE [LARGE SCALE GENOMIC DNA]</scope>
</reference>
<dbReference type="InterPro" id="IPR036537">
    <property type="entry name" value="Adaptor_Cbl_N_dom_sf"/>
</dbReference>
<dbReference type="CDD" id="cd21037">
    <property type="entry name" value="MLKL_NTD"/>
    <property type="match status" value="1"/>
</dbReference>